<feature type="compositionally biased region" description="Low complexity" evidence="1">
    <location>
        <begin position="206"/>
        <end position="219"/>
    </location>
</feature>
<dbReference type="Pfam" id="PF07714">
    <property type="entry name" value="PK_Tyr_Ser-Thr"/>
    <property type="match status" value="1"/>
</dbReference>
<dbReference type="InterPro" id="IPR000719">
    <property type="entry name" value="Prot_kinase_dom"/>
</dbReference>
<dbReference type="AlphaFoldDB" id="A0A8H5CXJ1"/>
<dbReference type="GO" id="GO:0007166">
    <property type="term" value="P:cell surface receptor signaling pathway"/>
    <property type="evidence" value="ECO:0007669"/>
    <property type="project" value="InterPro"/>
</dbReference>
<accession>A0A8H5CXJ1</accession>
<organism evidence="3 4">
    <name type="scientific">Leucocoprinus leucothites</name>
    <dbReference type="NCBI Taxonomy" id="201217"/>
    <lineage>
        <taxon>Eukaryota</taxon>
        <taxon>Fungi</taxon>
        <taxon>Dikarya</taxon>
        <taxon>Basidiomycota</taxon>
        <taxon>Agaricomycotina</taxon>
        <taxon>Agaricomycetes</taxon>
        <taxon>Agaricomycetidae</taxon>
        <taxon>Agaricales</taxon>
        <taxon>Agaricineae</taxon>
        <taxon>Agaricaceae</taxon>
        <taxon>Leucocoprinus</taxon>
    </lineage>
</organism>
<keyword evidence="4" id="KW-1185">Reference proteome</keyword>
<feature type="region of interest" description="Disordered" evidence="1">
    <location>
        <begin position="202"/>
        <end position="232"/>
    </location>
</feature>
<evidence type="ECO:0000313" key="3">
    <source>
        <dbReference type="EMBL" id="KAF5348863.1"/>
    </source>
</evidence>
<dbReference type="PANTHER" id="PTHR44329">
    <property type="entry name" value="SERINE/THREONINE-PROTEIN KINASE TNNI3K-RELATED"/>
    <property type="match status" value="1"/>
</dbReference>
<dbReference type="PROSITE" id="PS50011">
    <property type="entry name" value="PROTEIN_KINASE_DOM"/>
    <property type="match status" value="1"/>
</dbReference>
<feature type="domain" description="Protein kinase" evidence="2">
    <location>
        <begin position="260"/>
        <end position="522"/>
    </location>
</feature>
<dbReference type="PANTHER" id="PTHR44329:SF214">
    <property type="entry name" value="PROTEIN KINASE DOMAIN-CONTAINING PROTEIN"/>
    <property type="match status" value="1"/>
</dbReference>
<dbReference type="InterPro" id="IPR051681">
    <property type="entry name" value="Ser/Thr_Kinases-Pseudokinases"/>
</dbReference>
<dbReference type="InterPro" id="IPR059179">
    <property type="entry name" value="MLKL-like_MCAfunc"/>
</dbReference>
<evidence type="ECO:0000256" key="1">
    <source>
        <dbReference type="SAM" id="MobiDB-lite"/>
    </source>
</evidence>
<comment type="caution">
    <text evidence="3">The sequence shown here is derived from an EMBL/GenBank/DDBJ whole genome shotgun (WGS) entry which is preliminary data.</text>
</comment>
<reference evidence="3 4" key="1">
    <citation type="journal article" date="2020" name="ISME J.">
        <title>Uncovering the hidden diversity of litter-decomposition mechanisms in mushroom-forming fungi.</title>
        <authorList>
            <person name="Floudas D."/>
            <person name="Bentzer J."/>
            <person name="Ahren D."/>
            <person name="Johansson T."/>
            <person name="Persson P."/>
            <person name="Tunlid A."/>
        </authorList>
    </citation>
    <scope>NUCLEOTIDE SEQUENCE [LARGE SCALE GENOMIC DNA]</scope>
    <source>
        <strain evidence="3 4">CBS 146.42</strain>
    </source>
</reference>
<dbReference type="OrthoDB" id="5966500at2759"/>
<protein>
    <recommendedName>
        <fullName evidence="2">Protein kinase domain-containing protein</fullName>
    </recommendedName>
</protein>
<dbReference type="EMBL" id="JAACJO010000018">
    <property type="protein sequence ID" value="KAF5348863.1"/>
    <property type="molecule type" value="Genomic_DNA"/>
</dbReference>
<dbReference type="GO" id="GO:0004674">
    <property type="term" value="F:protein serine/threonine kinase activity"/>
    <property type="evidence" value="ECO:0007669"/>
    <property type="project" value="TreeGrafter"/>
</dbReference>
<dbReference type="InterPro" id="IPR011009">
    <property type="entry name" value="Kinase-like_dom_sf"/>
</dbReference>
<dbReference type="Gene3D" id="1.20.930.20">
    <property type="entry name" value="Adaptor protein Cbl, N-terminal domain"/>
    <property type="match status" value="1"/>
</dbReference>
<evidence type="ECO:0000313" key="4">
    <source>
        <dbReference type="Proteomes" id="UP000559027"/>
    </source>
</evidence>
<dbReference type="CDD" id="cd21037">
    <property type="entry name" value="MLKL_NTD"/>
    <property type="match status" value="1"/>
</dbReference>
<name>A0A8H5CXJ1_9AGAR</name>
<dbReference type="SUPFAM" id="SSF56112">
    <property type="entry name" value="Protein kinase-like (PK-like)"/>
    <property type="match status" value="1"/>
</dbReference>
<sequence>MFTHILELTRQALGFMPVIAPVPGAAIGAALATEIIKTCEDVSYQRTRARKIGDKSRTLANTLDESSSGKEVPSNLQARIDEAHGILKMTYKRACKWRERGRLTQWFYRSDMNKQMDYCEHELDKAINSFTLGNQVDMINGMEENRRQGEYHFAEMVELLLKIAQGQVDTQKMLQEVRIGNGDGDGVTTLLKNGQEALKEMRKNMKTSPSPTAKPSSSTNANKDPKSDQKYRDMQKGFSKLQNMAAILPPLKKLDGDVELIGDMAVASGSASDIWKGKWLGDKEVALKALRHVRVDDKTAQRRIVREIDIWSKLSNDHILQFYGYVTDLGPHLYLVSPWLKNGSVLDYIKEHPRVDRMHLLLGAAEGLRYLHSQEIIHGNIKCSNIMVSDSNEACISDFGMAKMIEEMTQTHLSTTIARSGSTRWLAPEIVNGDRPSKASDTYSFAMAVLELFTGKNPFAEHKSDAAVIRAVTLNHEVPKRPQSPDAGQLFTDGLWALLLKCWEKEPDSRPTMEEVVAALNK</sequence>
<evidence type="ECO:0000259" key="2">
    <source>
        <dbReference type="PROSITE" id="PS50011"/>
    </source>
</evidence>
<proteinExistence type="predicted"/>
<dbReference type="GO" id="GO:0005524">
    <property type="term" value="F:ATP binding"/>
    <property type="evidence" value="ECO:0007669"/>
    <property type="project" value="InterPro"/>
</dbReference>
<dbReference type="Proteomes" id="UP000559027">
    <property type="component" value="Unassembled WGS sequence"/>
</dbReference>
<dbReference type="InterPro" id="IPR001245">
    <property type="entry name" value="Ser-Thr/Tyr_kinase_cat_dom"/>
</dbReference>
<feature type="compositionally biased region" description="Basic and acidic residues" evidence="1">
    <location>
        <begin position="223"/>
        <end position="232"/>
    </location>
</feature>
<dbReference type="InterPro" id="IPR036537">
    <property type="entry name" value="Adaptor_Cbl_N_dom_sf"/>
</dbReference>
<dbReference type="Gene3D" id="1.10.510.10">
    <property type="entry name" value="Transferase(Phosphotransferase) domain 1"/>
    <property type="match status" value="1"/>
</dbReference>
<gene>
    <name evidence="3" type="ORF">D9756_009756</name>
</gene>